<dbReference type="OrthoDB" id="152775at2"/>
<evidence type="ECO:0000313" key="1">
    <source>
        <dbReference type="EMBL" id="KPL84325.1"/>
    </source>
</evidence>
<evidence type="ECO:0000313" key="2">
    <source>
        <dbReference type="Proteomes" id="UP000050544"/>
    </source>
</evidence>
<accession>A0A0P6Y4J3</accession>
<dbReference type="STRING" id="869279.SE15_04155"/>
<comment type="caution">
    <text evidence="1">The sequence shown here is derived from an EMBL/GenBank/DDBJ whole genome shotgun (WGS) entry which is preliminary data.</text>
</comment>
<reference evidence="1 2" key="1">
    <citation type="submission" date="2015-07" db="EMBL/GenBank/DDBJ databases">
        <title>Whole genome sequence of Thermanaerothrix daxensis DSM 23592.</title>
        <authorList>
            <person name="Hemp J."/>
            <person name="Ward L.M."/>
            <person name="Pace L.A."/>
            <person name="Fischer W.W."/>
        </authorList>
    </citation>
    <scope>NUCLEOTIDE SEQUENCE [LARGE SCALE GENOMIC DNA]</scope>
    <source>
        <strain evidence="1 2">GNS-1</strain>
    </source>
</reference>
<proteinExistence type="predicted"/>
<evidence type="ECO:0008006" key="3">
    <source>
        <dbReference type="Google" id="ProtNLM"/>
    </source>
</evidence>
<organism evidence="1 2">
    <name type="scientific">Thermanaerothrix daxensis</name>
    <dbReference type="NCBI Taxonomy" id="869279"/>
    <lineage>
        <taxon>Bacteria</taxon>
        <taxon>Bacillati</taxon>
        <taxon>Chloroflexota</taxon>
        <taxon>Anaerolineae</taxon>
        <taxon>Anaerolineales</taxon>
        <taxon>Anaerolineaceae</taxon>
        <taxon>Thermanaerothrix</taxon>
    </lineage>
</organism>
<dbReference type="AlphaFoldDB" id="A0A0P6Y4J3"/>
<gene>
    <name evidence="1" type="ORF">SE15_04155</name>
</gene>
<sequence length="350" mass="38142">MPMMLPTHHILPLTHLRRLRMLTEKGRVLVRSGQTVEATDIIAEAPAPGQHLLLDVRKALGVQRVTDAERLIERRVGEQVEKGDILAQTRGLFSRILRAPVPGRIAAIYKGQILLEVASQPYRLLAGLPGRVAEVFPERGAIVETHGALIQGVWGNRQSNNGVLTMLAETPDAPLKPEVLDLTLRGSVIVGGICYQPEALKMAAEIPVRGIILGSLSAPLLPLAASLNLPVILLEGVGQIPINRLAFQLLNTNQKRDVYLLATWNPRLSEKPEIVIPLPADGKAPEEAVEITVGQTVRLALPPYAGNIGKVIQPHTSWLQRSGQRLPAAEIELENTQRVTVPLFNLEIIA</sequence>
<keyword evidence="2" id="KW-1185">Reference proteome</keyword>
<dbReference type="EMBL" id="LGKO01000002">
    <property type="protein sequence ID" value="KPL84325.1"/>
    <property type="molecule type" value="Genomic_DNA"/>
</dbReference>
<dbReference type="Proteomes" id="UP000050544">
    <property type="component" value="Unassembled WGS sequence"/>
</dbReference>
<name>A0A0P6Y4J3_9CHLR</name>
<protein>
    <recommendedName>
        <fullName evidence="3">KOW domain-containing protein</fullName>
    </recommendedName>
</protein>
<dbReference type="RefSeq" id="WP_054520821.1">
    <property type="nucleotide sequence ID" value="NZ_LGKO01000002.1"/>
</dbReference>